<accession>A0A5D2I028</accession>
<dbReference type="GO" id="GO:0008270">
    <property type="term" value="F:zinc ion binding"/>
    <property type="evidence" value="ECO:0007669"/>
    <property type="project" value="InterPro"/>
</dbReference>
<reference evidence="2 3" key="1">
    <citation type="submission" date="2019-07" db="EMBL/GenBank/DDBJ databases">
        <title>WGS assembly of Gossypium tomentosum.</title>
        <authorList>
            <person name="Chen Z.J."/>
            <person name="Sreedasyam A."/>
            <person name="Ando A."/>
            <person name="Song Q."/>
            <person name="De L."/>
            <person name="Hulse-Kemp A."/>
            <person name="Ding M."/>
            <person name="Ye W."/>
            <person name="Kirkbride R."/>
            <person name="Jenkins J."/>
            <person name="Plott C."/>
            <person name="Lovell J."/>
            <person name="Lin Y.-M."/>
            <person name="Vaughn R."/>
            <person name="Liu B."/>
            <person name="Li W."/>
            <person name="Simpson S."/>
            <person name="Scheffler B."/>
            <person name="Saski C."/>
            <person name="Grover C."/>
            <person name="Hu G."/>
            <person name="Conover J."/>
            <person name="Carlson J."/>
            <person name="Shu S."/>
            <person name="Boston L."/>
            <person name="Williams M."/>
            <person name="Peterson D."/>
            <person name="Mcgee K."/>
            <person name="Jones D."/>
            <person name="Wendel J."/>
            <person name="Stelly D."/>
            <person name="Grimwood J."/>
            <person name="Schmutz J."/>
        </authorList>
    </citation>
    <scope>NUCLEOTIDE SEQUENCE [LARGE SCALE GENOMIC DNA]</scope>
    <source>
        <strain evidence="2">7179.01</strain>
    </source>
</reference>
<feature type="region of interest" description="Disordered" evidence="1">
    <location>
        <begin position="1"/>
        <end position="23"/>
    </location>
</feature>
<evidence type="ECO:0000313" key="3">
    <source>
        <dbReference type="Proteomes" id="UP000322667"/>
    </source>
</evidence>
<gene>
    <name evidence="2" type="ORF">ES332_D13G219600v1</name>
</gene>
<evidence type="ECO:0000256" key="1">
    <source>
        <dbReference type="SAM" id="MobiDB-lite"/>
    </source>
</evidence>
<dbReference type="EMBL" id="CM017635">
    <property type="protein sequence ID" value="TYH35817.1"/>
    <property type="molecule type" value="Genomic_DNA"/>
</dbReference>
<sequence length="235" mass="25092">MNVQTRPYYQGHNKGGFRPRGSGRYSNNSRFQCQLCGKTGHLVSKCFHRFDDSFTGIFDSIATNSQFSNYVKPSEGVNGFYCYPGPTTGFTMFSPQVGHPGFTGLNTQGNFTVSRGLNVSAHIPSTGMPPAHAGTSHIAAYNCSMPVVSNLNAANPYVMSYNNGNPFASGASSLCPRSTQAVSEGNWISQCVQATSAVVTDPAWYPDTGATRCLTHDSTFLPHSNAATGCSGIRS</sequence>
<dbReference type="GO" id="GO:0003676">
    <property type="term" value="F:nucleic acid binding"/>
    <property type="evidence" value="ECO:0007669"/>
    <property type="project" value="InterPro"/>
</dbReference>
<organism evidence="2 3">
    <name type="scientific">Gossypium tomentosum</name>
    <name type="common">Hawaiian cotton</name>
    <name type="synonym">Gossypium sandvicense</name>
    <dbReference type="NCBI Taxonomy" id="34277"/>
    <lineage>
        <taxon>Eukaryota</taxon>
        <taxon>Viridiplantae</taxon>
        <taxon>Streptophyta</taxon>
        <taxon>Embryophyta</taxon>
        <taxon>Tracheophyta</taxon>
        <taxon>Spermatophyta</taxon>
        <taxon>Magnoliopsida</taxon>
        <taxon>eudicotyledons</taxon>
        <taxon>Gunneridae</taxon>
        <taxon>Pentapetalae</taxon>
        <taxon>rosids</taxon>
        <taxon>malvids</taxon>
        <taxon>Malvales</taxon>
        <taxon>Malvaceae</taxon>
        <taxon>Malvoideae</taxon>
        <taxon>Gossypium</taxon>
    </lineage>
</organism>
<evidence type="ECO:0000313" key="2">
    <source>
        <dbReference type="EMBL" id="TYH35817.1"/>
    </source>
</evidence>
<name>A0A5D2I028_GOSTO</name>
<dbReference type="AlphaFoldDB" id="A0A5D2I028"/>
<protein>
    <recommendedName>
        <fullName evidence="4">CCHC-type domain-containing protein</fullName>
    </recommendedName>
</protein>
<evidence type="ECO:0008006" key="4">
    <source>
        <dbReference type="Google" id="ProtNLM"/>
    </source>
</evidence>
<dbReference type="InterPro" id="IPR036875">
    <property type="entry name" value="Znf_CCHC_sf"/>
</dbReference>
<dbReference type="SUPFAM" id="SSF57756">
    <property type="entry name" value="Retrovirus zinc finger-like domains"/>
    <property type="match status" value="1"/>
</dbReference>
<keyword evidence="3" id="KW-1185">Reference proteome</keyword>
<dbReference type="Proteomes" id="UP000322667">
    <property type="component" value="Chromosome D13"/>
</dbReference>
<proteinExistence type="predicted"/>